<dbReference type="AlphaFoldDB" id="A0A0G0LSJ2"/>
<gene>
    <name evidence="2" type="ORF">UT19_C0005G0017</name>
</gene>
<name>A0A0G0LSJ2_9BACT</name>
<keyword evidence="1" id="KW-0472">Membrane</keyword>
<evidence type="ECO:0000313" key="2">
    <source>
        <dbReference type="EMBL" id="KKQ94002.1"/>
    </source>
</evidence>
<protein>
    <submittedName>
        <fullName evidence="2">Uncharacterized protein</fullName>
    </submittedName>
</protein>
<keyword evidence="1" id="KW-1133">Transmembrane helix</keyword>
<dbReference type="STRING" id="1618573.UT19_C0005G0017"/>
<evidence type="ECO:0000313" key="3">
    <source>
        <dbReference type="Proteomes" id="UP000034932"/>
    </source>
</evidence>
<organism evidence="2 3">
    <name type="scientific">Candidatus Woesebacteria bacterium GW2011_GWB1_39_10b</name>
    <dbReference type="NCBI Taxonomy" id="1618573"/>
    <lineage>
        <taxon>Bacteria</taxon>
        <taxon>Candidatus Woeseibacteriota</taxon>
    </lineage>
</organism>
<proteinExistence type="predicted"/>
<feature type="transmembrane region" description="Helical" evidence="1">
    <location>
        <begin position="104"/>
        <end position="124"/>
    </location>
</feature>
<sequence length="194" mass="21516">MVTLKSQTENKIGGLTGWIRALMGKPVAPVRSDQQDKSFQAVPEDDSVKQDIQKFKAFVSKSLEKVSTSSGPLTAKGLATGSTLTTSVKGAFENKFIKRLVRSFLIFVFLMILVFIGVKLFRLLQEGGEAIEPKFEPTPTPASYEPYKPSIYAGDPEILQLEEDVNVLEREISRSGLREDNLIPPSLDYNVSFK</sequence>
<reference evidence="2 3" key="1">
    <citation type="journal article" date="2015" name="Nature">
        <title>rRNA introns, odd ribosomes, and small enigmatic genomes across a large radiation of phyla.</title>
        <authorList>
            <person name="Brown C.T."/>
            <person name="Hug L.A."/>
            <person name="Thomas B.C."/>
            <person name="Sharon I."/>
            <person name="Castelle C.J."/>
            <person name="Singh A."/>
            <person name="Wilkins M.J."/>
            <person name="Williams K.H."/>
            <person name="Banfield J.F."/>
        </authorList>
    </citation>
    <scope>NUCLEOTIDE SEQUENCE [LARGE SCALE GENOMIC DNA]</scope>
</reference>
<dbReference type="Proteomes" id="UP000034932">
    <property type="component" value="Unassembled WGS sequence"/>
</dbReference>
<comment type="caution">
    <text evidence="2">The sequence shown here is derived from an EMBL/GenBank/DDBJ whole genome shotgun (WGS) entry which is preliminary data.</text>
</comment>
<accession>A0A0G0LSJ2</accession>
<keyword evidence="1" id="KW-0812">Transmembrane</keyword>
<evidence type="ECO:0000256" key="1">
    <source>
        <dbReference type="SAM" id="Phobius"/>
    </source>
</evidence>
<dbReference type="EMBL" id="LBVW01000005">
    <property type="protein sequence ID" value="KKQ94002.1"/>
    <property type="molecule type" value="Genomic_DNA"/>
</dbReference>